<evidence type="ECO:0000313" key="1">
    <source>
        <dbReference type="EMBL" id="JAD60709.1"/>
    </source>
</evidence>
<reference evidence="1" key="1">
    <citation type="submission" date="2014-09" db="EMBL/GenBank/DDBJ databases">
        <authorList>
            <person name="Magalhaes I.L.F."/>
            <person name="Oliveira U."/>
            <person name="Santos F.R."/>
            <person name="Vidigal T.H.D.A."/>
            <person name="Brescovit A.D."/>
            <person name="Santos A.J."/>
        </authorList>
    </citation>
    <scope>NUCLEOTIDE SEQUENCE</scope>
    <source>
        <tissue evidence="1">Shoot tissue taken approximately 20 cm above the soil surface</tissue>
    </source>
</reference>
<reference evidence="1" key="2">
    <citation type="journal article" date="2015" name="Data Brief">
        <title>Shoot transcriptome of the giant reed, Arundo donax.</title>
        <authorList>
            <person name="Barrero R.A."/>
            <person name="Guerrero F.D."/>
            <person name="Moolhuijzen P."/>
            <person name="Goolsby J.A."/>
            <person name="Tidwell J."/>
            <person name="Bellgard S.E."/>
            <person name="Bellgard M.I."/>
        </authorList>
    </citation>
    <scope>NUCLEOTIDE SEQUENCE</scope>
    <source>
        <tissue evidence="1">Shoot tissue taken approximately 20 cm above the soil surface</tissue>
    </source>
</reference>
<protein>
    <submittedName>
        <fullName evidence="1">Uncharacterized protein</fullName>
    </submittedName>
</protein>
<organism evidence="1">
    <name type="scientific">Arundo donax</name>
    <name type="common">Giant reed</name>
    <name type="synonym">Donax arundinaceus</name>
    <dbReference type="NCBI Taxonomy" id="35708"/>
    <lineage>
        <taxon>Eukaryota</taxon>
        <taxon>Viridiplantae</taxon>
        <taxon>Streptophyta</taxon>
        <taxon>Embryophyta</taxon>
        <taxon>Tracheophyta</taxon>
        <taxon>Spermatophyta</taxon>
        <taxon>Magnoliopsida</taxon>
        <taxon>Liliopsida</taxon>
        <taxon>Poales</taxon>
        <taxon>Poaceae</taxon>
        <taxon>PACMAD clade</taxon>
        <taxon>Arundinoideae</taxon>
        <taxon>Arundineae</taxon>
        <taxon>Arundo</taxon>
    </lineage>
</organism>
<dbReference type="EMBL" id="GBRH01237186">
    <property type="protein sequence ID" value="JAD60709.1"/>
    <property type="molecule type" value="Transcribed_RNA"/>
</dbReference>
<sequence length="42" mass="4856">MSKMVIINELDDAMISAKGFPDKVERLLKKGVSFMYTSWMML</sequence>
<proteinExistence type="predicted"/>
<dbReference type="AlphaFoldDB" id="A0A0A9B9S7"/>
<accession>A0A0A9B9S7</accession>
<name>A0A0A9B9S7_ARUDO</name>